<name>A0A2N0Z4T0_9BACI</name>
<evidence type="ECO:0000259" key="3">
    <source>
        <dbReference type="Pfam" id="PF03413"/>
    </source>
</evidence>
<sequence length="203" mass="22674">MKKIWISLSIMTGLALGLAACSQNDNKQQSANNADNQGTNANNSTANNESDSLAKENLKVNIEDAVKTFQDKYPDAAITEMSLDSDFGKWHYEVEGINERNQYEVEIDANNGELNVKEEEKLDAEDANGVKKEKEALNLDNLITQEKLFNIVNDAQKGAITQWSLEKESASTYFDVSVEEQLKEYEVSVDAQTGEILEKKQDN</sequence>
<organism evidence="4 5">
    <name type="scientific">Niallia nealsonii</name>
    <dbReference type="NCBI Taxonomy" id="115979"/>
    <lineage>
        <taxon>Bacteria</taxon>
        <taxon>Bacillati</taxon>
        <taxon>Bacillota</taxon>
        <taxon>Bacilli</taxon>
        <taxon>Bacillales</taxon>
        <taxon>Bacillaceae</taxon>
        <taxon>Niallia</taxon>
    </lineage>
</organism>
<evidence type="ECO:0000256" key="2">
    <source>
        <dbReference type="SAM" id="SignalP"/>
    </source>
</evidence>
<feature type="chain" id="PRO_5039694055" evidence="2">
    <location>
        <begin position="20"/>
        <end position="203"/>
    </location>
</feature>
<dbReference type="OrthoDB" id="2943484at2"/>
<dbReference type="AlphaFoldDB" id="A0A2N0Z4T0"/>
<feature type="compositionally biased region" description="Low complexity" evidence="1">
    <location>
        <begin position="31"/>
        <end position="50"/>
    </location>
</feature>
<feature type="region of interest" description="Disordered" evidence="1">
    <location>
        <begin position="26"/>
        <end position="52"/>
    </location>
</feature>
<evidence type="ECO:0000256" key="1">
    <source>
        <dbReference type="SAM" id="MobiDB-lite"/>
    </source>
</evidence>
<gene>
    <name evidence="4" type="ORF">CWS01_06845</name>
</gene>
<accession>A0A2N0Z4T0</accession>
<dbReference type="EMBL" id="PISE01000013">
    <property type="protein sequence ID" value="PKG24513.1"/>
    <property type="molecule type" value="Genomic_DNA"/>
</dbReference>
<feature type="domain" description="PepSY" evidence="3">
    <location>
        <begin position="59"/>
        <end position="113"/>
    </location>
</feature>
<evidence type="ECO:0000313" key="5">
    <source>
        <dbReference type="Proteomes" id="UP000233375"/>
    </source>
</evidence>
<keyword evidence="5" id="KW-1185">Reference proteome</keyword>
<dbReference type="RefSeq" id="WP_101176451.1">
    <property type="nucleotide sequence ID" value="NZ_PISE01000013.1"/>
</dbReference>
<dbReference type="Gene3D" id="3.10.450.40">
    <property type="match status" value="2"/>
</dbReference>
<dbReference type="SUPFAM" id="SSF160574">
    <property type="entry name" value="BT0923-like"/>
    <property type="match status" value="1"/>
</dbReference>
<dbReference type="PROSITE" id="PS51257">
    <property type="entry name" value="PROKAR_LIPOPROTEIN"/>
    <property type="match status" value="1"/>
</dbReference>
<keyword evidence="2" id="KW-0732">Signal</keyword>
<dbReference type="InterPro" id="IPR025711">
    <property type="entry name" value="PepSY"/>
</dbReference>
<dbReference type="Pfam" id="PF03413">
    <property type="entry name" value="PepSY"/>
    <property type="match status" value="2"/>
</dbReference>
<protein>
    <submittedName>
        <fullName evidence="4">Lysis protein</fullName>
    </submittedName>
</protein>
<reference evidence="4 5" key="1">
    <citation type="journal article" date="2003" name="Int. J. Syst. Evol. Microbiol.">
        <title>Bacillus nealsonii sp. nov., isolated from a spacecraft-assembly facility, whose spores are gamma-radiation resistant.</title>
        <authorList>
            <person name="Venkateswaran K."/>
            <person name="Kempf M."/>
            <person name="Chen F."/>
            <person name="Satomi M."/>
            <person name="Nicholson W."/>
            <person name="Kern R."/>
        </authorList>
    </citation>
    <scope>NUCLEOTIDE SEQUENCE [LARGE SCALE GENOMIC DNA]</scope>
    <source>
        <strain evidence="4 5">FO-92</strain>
    </source>
</reference>
<feature type="domain" description="PepSY" evidence="3">
    <location>
        <begin position="143"/>
        <end position="199"/>
    </location>
</feature>
<comment type="caution">
    <text evidence="4">The sequence shown here is derived from an EMBL/GenBank/DDBJ whole genome shotgun (WGS) entry which is preliminary data.</text>
</comment>
<dbReference type="Proteomes" id="UP000233375">
    <property type="component" value="Unassembled WGS sequence"/>
</dbReference>
<proteinExistence type="predicted"/>
<feature type="signal peptide" evidence="2">
    <location>
        <begin position="1"/>
        <end position="19"/>
    </location>
</feature>
<evidence type="ECO:0000313" key="4">
    <source>
        <dbReference type="EMBL" id="PKG24513.1"/>
    </source>
</evidence>